<gene>
    <name evidence="1" type="ORF">QJS10_CPA02g00437</name>
</gene>
<proteinExistence type="predicted"/>
<dbReference type="AlphaFoldDB" id="A0AAV9FG48"/>
<evidence type="ECO:0000313" key="2">
    <source>
        <dbReference type="Proteomes" id="UP001180020"/>
    </source>
</evidence>
<protein>
    <submittedName>
        <fullName evidence="1">Uncharacterized protein</fullName>
    </submittedName>
</protein>
<reference evidence="1" key="1">
    <citation type="journal article" date="2023" name="Nat. Commun.">
        <title>Diploid and tetraploid genomes of Acorus and the evolution of monocots.</title>
        <authorList>
            <person name="Ma L."/>
            <person name="Liu K.W."/>
            <person name="Li Z."/>
            <person name="Hsiao Y.Y."/>
            <person name="Qi Y."/>
            <person name="Fu T."/>
            <person name="Tang G.D."/>
            <person name="Zhang D."/>
            <person name="Sun W.H."/>
            <person name="Liu D.K."/>
            <person name="Li Y."/>
            <person name="Chen G.Z."/>
            <person name="Liu X.D."/>
            <person name="Liao X.Y."/>
            <person name="Jiang Y.T."/>
            <person name="Yu X."/>
            <person name="Hao Y."/>
            <person name="Huang J."/>
            <person name="Zhao X.W."/>
            <person name="Ke S."/>
            <person name="Chen Y.Y."/>
            <person name="Wu W.L."/>
            <person name="Hsu J.L."/>
            <person name="Lin Y.F."/>
            <person name="Huang M.D."/>
            <person name="Li C.Y."/>
            <person name="Huang L."/>
            <person name="Wang Z.W."/>
            <person name="Zhao X."/>
            <person name="Zhong W.Y."/>
            <person name="Peng D.H."/>
            <person name="Ahmad S."/>
            <person name="Lan S."/>
            <person name="Zhang J.S."/>
            <person name="Tsai W.C."/>
            <person name="Van de Peer Y."/>
            <person name="Liu Z.J."/>
        </authorList>
    </citation>
    <scope>NUCLEOTIDE SEQUENCE</scope>
    <source>
        <strain evidence="1">CP</strain>
    </source>
</reference>
<sequence length="134" mass="14551">MIVNPIENDLKPFMTMASARGTRNGGRQSRPGVQFPGPIGLEDVFMDDFMVSDQLQIVATAVGDANGEAFWAAPPGCSSAVPDSNEWQSTVEIDGVNFQPEFDRANVDHSISSRQSVRRTGMLDLTLPMSNYGN</sequence>
<name>A0AAV9FG48_ACOCL</name>
<organism evidence="1 2">
    <name type="scientific">Acorus calamus</name>
    <name type="common">Sweet flag</name>
    <dbReference type="NCBI Taxonomy" id="4465"/>
    <lineage>
        <taxon>Eukaryota</taxon>
        <taxon>Viridiplantae</taxon>
        <taxon>Streptophyta</taxon>
        <taxon>Embryophyta</taxon>
        <taxon>Tracheophyta</taxon>
        <taxon>Spermatophyta</taxon>
        <taxon>Magnoliopsida</taxon>
        <taxon>Liliopsida</taxon>
        <taxon>Acoraceae</taxon>
        <taxon>Acorus</taxon>
    </lineage>
</organism>
<comment type="caution">
    <text evidence="1">The sequence shown here is derived from an EMBL/GenBank/DDBJ whole genome shotgun (WGS) entry which is preliminary data.</text>
</comment>
<dbReference type="EMBL" id="JAUJYO010000002">
    <property type="protein sequence ID" value="KAK1323617.1"/>
    <property type="molecule type" value="Genomic_DNA"/>
</dbReference>
<reference evidence="1" key="2">
    <citation type="submission" date="2023-06" db="EMBL/GenBank/DDBJ databases">
        <authorList>
            <person name="Ma L."/>
            <person name="Liu K.-W."/>
            <person name="Li Z."/>
            <person name="Hsiao Y.-Y."/>
            <person name="Qi Y."/>
            <person name="Fu T."/>
            <person name="Tang G."/>
            <person name="Zhang D."/>
            <person name="Sun W.-H."/>
            <person name="Liu D.-K."/>
            <person name="Li Y."/>
            <person name="Chen G.-Z."/>
            <person name="Liu X.-D."/>
            <person name="Liao X.-Y."/>
            <person name="Jiang Y.-T."/>
            <person name="Yu X."/>
            <person name="Hao Y."/>
            <person name="Huang J."/>
            <person name="Zhao X.-W."/>
            <person name="Ke S."/>
            <person name="Chen Y.-Y."/>
            <person name="Wu W.-L."/>
            <person name="Hsu J.-L."/>
            <person name="Lin Y.-F."/>
            <person name="Huang M.-D."/>
            <person name="Li C.-Y."/>
            <person name="Huang L."/>
            <person name="Wang Z.-W."/>
            <person name="Zhao X."/>
            <person name="Zhong W.-Y."/>
            <person name="Peng D.-H."/>
            <person name="Ahmad S."/>
            <person name="Lan S."/>
            <person name="Zhang J.-S."/>
            <person name="Tsai W.-C."/>
            <person name="Van De Peer Y."/>
            <person name="Liu Z.-J."/>
        </authorList>
    </citation>
    <scope>NUCLEOTIDE SEQUENCE</scope>
    <source>
        <strain evidence="1">CP</strain>
        <tissue evidence="1">Leaves</tissue>
    </source>
</reference>
<keyword evidence="2" id="KW-1185">Reference proteome</keyword>
<evidence type="ECO:0000313" key="1">
    <source>
        <dbReference type="EMBL" id="KAK1323617.1"/>
    </source>
</evidence>
<accession>A0AAV9FG48</accession>
<dbReference type="Proteomes" id="UP001180020">
    <property type="component" value="Unassembled WGS sequence"/>
</dbReference>